<gene>
    <name evidence="6" type="ordered locus">Mpe_A3253</name>
</gene>
<dbReference type="STRING" id="420662.Mpe_A3253"/>
<dbReference type="Pfam" id="PF00126">
    <property type="entry name" value="HTH_1"/>
    <property type="match status" value="1"/>
</dbReference>
<dbReference type="EMBL" id="CP000555">
    <property type="protein sequence ID" value="ABM96206.1"/>
    <property type="molecule type" value="Genomic_DNA"/>
</dbReference>
<organism evidence="6 7">
    <name type="scientific">Methylibium petroleiphilum (strain ATCC BAA-1232 / LMG 22953 / PM1)</name>
    <dbReference type="NCBI Taxonomy" id="420662"/>
    <lineage>
        <taxon>Bacteria</taxon>
        <taxon>Pseudomonadati</taxon>
        <taxon>Pseudomonadota</taxon>
        <taxon>Betaproteobacteria</taxon>
        <taxon>Burkholderiales</taxon>
        <taxon>Sphaerotilaceae</taxon>
        <taxon>Methylibium</taxon>
    </lineage>
</organism>
<dbReference type="PRINTS" id="PR00039">
    <property type="entry name" value="HTHLYSR"/>
</dbReference>
<keyword evidence="2" id="KW-0805">Transcription regulation</keyword>
<keyword evidence="7" id="KW-1185">Reference proteome</keyword>
<reference evidence="6 7" key="1">
    <citation type="journal article" date="2007" name="J. Bacteriol.">
        <title>Whole-genome analysis of the methyl tert-butyl ether-degrading beta-proteobacterium Methylibium petroleiphilum PM1.</title>
        <authorList>
            <person name="Kane S.R."/>
            <person name="Chakicherla A.Y."/>
            <person name="Chain P.S.G."/>
            <person name="Schmidt R."/>
            <person name="Shin M.W."/>
            <person name="Legler T.C."/>
            <person name="Scow K.M."/>
            <person name="Larimer F.W."/>
            <person name="Lucas S.M."/>
            <person name="Richardson P.M."/>
            <person name="Hristova K.R."/>
        </authorList>
    </citation>
    <scope>NUCLEOTIDE SEQUENCE [LARGE SCALE GENOMIC DNA]</scope>
    <source>
        <strain evidence="7">ATCC BAA-1232 / LMG 22953 / PM1</strain>
    </source>
</reference>
<dbReference type="GO" id="GO:0003700">
    <property type="term" value="F:DNA-binding transcription factor activity"/>
    <property type="evidence" value="ECO:0007669"/>
    <property type="project" value="InterPro"/>
</dbReference>
<accession>A2SKW7</accession>
<dbReference type="HOGENOM" id="CLU_039613_6_1_4"/>
<dbReference type="SUPFAM" id="SSF46785">
    <property type="entry name" value="Winged helix' DNA-binding domain"/>
    <property type="match status" value="1"/>
</dbReference>
<dbReference type="InterPro" id="IPR000847">
    <property type="entry name" value="LysR_HTH_N"/>
</dbReference>
<dbReference type="Gene3D" id="3.40.190.290">
    <property type="match status" value="1"/>
</dbReference>
<dbReference type="InterPro" id="IPR036388">
    <property type="entry name" value="WH-like_DNA-bd_sf"/>
</dbReference>
<evidence type="ECO:0000256" key="3">
    <source>
        <dbReference type="ARBA" id="ARBA00023125"/>
    </source>
</evidence>
<dbReference type="InterPro" id="IPR005119">
    <property type="entry name" value="LysR_subst-bd"/>
</dbReference>
<sequence>MSNPLRNATFRQLAAFNAVARLGSVSRAADEMHLTQPAVSIQLGILEDAAGTPLLRRSARGVKLTEAGELLAGYASRILDLWGEAGDAMAAHCGDIAGLLRIGAVTTAEYLLPPLLLEFVREHPQVKVKLQIGNRADVVNQLAGQDIDLAIMGRPPAELKTISAAFAKHPMAFVAAPSHPLMTTPKPGLAALNQANLLVRERGSGTRTTVEQLFKDAGVSLTIGSEMSSNEAIKQMCAAGFGVAFLSLHSCVLELETGMLAILPMPDCPIERDWHVMHLAGRPVPAAAAAFEQFLRVHGQAWIHWRLEHMRRKSAAAGAPAVSAAAAEPTVPARKKVVRSAA</sequence>
<dbReference type="Proteomes" id="UP000000366">
    <property type="component" value="Chromosome"/>
</dbReference>
<evidence type="ECO:0000259" key="5">
    <source>
        <dbReference type="PROSITE" id="PS50931"/>
    </source>
</evidence>
<protein>
    <submittedName>
        <fullName evidence="6">Transcriptional regulator, LysR family</fullName>
    </submittedName>
</protein>
<evidence type="ECO:0000256" key="4">
    <source>
        <dbReference type="ARBA" id="ARBA00023163"/>
    </source>
</evidence>
<dbReference type="PANTHER" id="PTHR30126">
    <property type="entry name" value="HTH-TYPE TRANSCRIPTIONAL REGULATOR"/>
    <property type="match status" value="1"/>
</dbReference>
<dbReference type="GO" id="GO:0000976">
    <property type="term" value="F:transcription cis-regulatory region binding"/>
    <property type="evidence" value="ECO:0007669"/>
    <property type="project" value="TreeGrafter"/>
</dbReference>
<dbReference type="FunFam" id="1.10.10.10:FF:000001">
    <property type="entry name" value="LysR family transcriptional regulator"/>
    <property type="match status" value="1"/>
</dbReference>
<dbReference type="PANTHER" id="PTHR30126:SF5">
    <property type="entry name" value="HTH-TYPE TRANSCRIPTIONAL ACTIVATOR CMPR"/>
    <property type="match status" value="1"/>
</dbReference>
<evidence type="ECO:0000256" key="1">
    <source>
        <dbReference type="ARBA" id="ARBA00009437"/>
    </source>
</evidence>
<dbReference type="KEGG" id="mpt:Mpe_A3253"/>
<keyword evidence="4" id="KW-0804">Transcription</keyword>
<dbReference type="eggNOG" id="COG0583">
    <property type="taxonomic scope" value="Bacteria"/>
</dbReference>
<proteinExistence type="inferred from homology"/>
<evidence type="ECO:0000256" key="2">
    <source>
        <dbReference type="ARBA" id="ARBA00023015"/>
    </source>
</evidence>
<dbReference type="Gene3D" id="1.10.10.10">
    <property type="entry name" value="Winged helix-like DNA-binding domain superfamily/Winged helix DNA-binding domain"/>
    <property type="match status" value="1"/>
</dbReference>
<dbReference type="RefSeq" id="WP_011830829.1">
    <property type="nucleotide sequence ID" value="NC_008825.1"/>
</dbReference>
<evidence type="ECO:0000313" key="6">
    <source>
        <dbReference type="EMBL" id="ABM96206.1"/>
    </source>
</evidence>
<dbReference type="InterPro" id="IPR036390">
    <property type="entry name" value="WH_DNA-bd_sf"/>
</dbReference>
<keyword evidence="3" id="KW-0238">DNA-binding</keyword>
<feature type="domain" description="HTH lysR-type" evidence="5">
    <location>
        <begin position="9"/>
        <end position="65"/>
    </location>
</feature>
<dbReference type="AlphaFoldDB" id="A2SKW7"/>
<dbReference type="PROSITE" id="PS50931">
    <property type="entry name" value="HTH_LYSR"/>
    <property type="match status" value="1"/>
</dbReference>
<comment type="similarity">
    <text evidence="1">Belongs to the LysR transcriptional regulatory family.</text>
</comment>
<evidence type="ECO:0000313" key="7">
    <source>
        <dbReference type="Proteomes" id="UP000000366"/>
    </source>
</evidence>
<dbReference type="Pfam" id="PF03466">
    <property type="entry name" value="LysR_substrate"/>
    <property type="match status" value="1"/>
</dbReference>
<dbReference type="SUPFAM" id="SSF53850">
    <property type="entry name" value="Periplasmic binding protein-like II"/>
    <property type="match status" value="1"/>
</dbReference>
<name>A2SKW7_METPP</name>